<dbReference type="Pfam" id="PF13229">
    <property type="entry name" value="Beta_helix"/>
    <property type="match status" value="2"/>
</dbReference>
<dbReference type="InterPro" id="IPR022441">
    <property type="entry name" value="Para_beta_helix_rpt-2"/>
</dbReference>
<organism evidence="6 7">
    <name type="scientific">Anaerocolumna cellulosilytica</name>
    <dbReference type="NCBI Taxonomy" id="433286"/>
    <lineage>
        <taxon>Bacteria</taxon>
        <taxon>Bacillati</taxon>
        <taxon>Bacillota</taxon>
        <taxon>Clostridia</taxon>
        <taxon>Lachnospirales</taxon>
        <taxon>Lachnospiraceae</taxon>
        <taxon>Anaerocolumna</taxon>
    </lineage>
</organism>
<name>A0A6S6R4U7_9FIRM</name>
<dbReference type="KEGG" id="acel:acsn021_20510"/>
<dbReference type="Gene3D" id="2.160.20.10">
    <property type="entry name" value="Single-stranded right-handed beta-helix, Pectin lyase-like"/>
    <property type="match status" value="2"/>
</dbReference>
<dbReference type="InterPro" id="IPR006626">
    <property type="entry name" value="PbH1"/>
</dbReference>
<keyword evidence="3" id="KW-0833">Ubl conjugation pathway</keyword>
<feature type="domain" description="Right handed beta helix" evidence="5">
    <location>
        <begin position="354"/>
        <end position="500"/>
    </location>
</feature>
<evidence type="ECO:0000256" key="2">
    <source>
        <dbReference type="ARBA" id="ARBA00022737"/>
    </source>
</evidence>
<dbReference type="Pfam" id="PF05048">
    <property type="entry name" value="NosD"/>
    <property type="match status" value="1"/>
</dbReference>
<dbReference type="InterPro" id="IPR051550">
    <property type="entry name" value="SCF-Subunits/Alg-Epimerases"/>
</dbReference>
<evidence type="ECO:0000313" key="6">
    <source>
        <dbReference type="EMBL" id="BCJ94482.1"/>
    </source>
</evidence>
<proteinExistence type="predicted"/>
<gene>
    <name evidence="6" type="ORF">acsn021_20510</name>
</gene>
<evidence type="ECO:0000259" key="5">
    <source>
        <dbReference type="Pfam" id="PF13229"/>
    </source>
</evidence>
<sequence>MRNKIFKFTIFILLVFIAINFQLPVNAEALNDKSVYAVPDTTSTQLQELLDYNKYGGYDLTVYIPAGEYTLNKELRIYSNTTIIADKDAKLMKNHQKGAMIANDLSKDKGGYNTTKNITIDGGVWDSSRIATKGKGTESLRFIHATNVTIKNAVICNVPENSHLVTFAGVRNGTVDNCTLFGYKGSNFKEAIQIDIVHNNVVVPSMQSDVLKYDDLACDGITIKNSEIYNYPRAIGSHTSIKGVFHKNIKITGNNLHDIDEAAIKAYNYVNLEVSNNKISNVGIGVLAYTFITNQAQHYLPALKTTKKEPLPATYNIVIKNNQFYQMKQIDSKGAPLWGDAIRTIGIKSRPLTGVTITNNTINHADRYGMFLQGSPGCTISENTIRQTTNSGIYIIGGSDYSEVLNNNLTRTGAYGTEAGGIGLSTSKDVTIEDNMITSPGKSGIFLYSDSKSGTISNNSIQSAGVNAIALYDNSDEALITNNTITAYRKRGIFINNTSSAILTYNTITGTSELNSEDAIHINGEIGNLNNFILKENTIQTANRYGIYVSNAPKSYIGSNTIIDTVKQAIYLDSGSNETKIYYNTITNAGFIENSKMGIAVSGSKKVLLYGNYYSL</sequence>
<comment type="pathway">
    <text evidence="1">Protein modification; protein ubiquitination.</text>
</comment>
<dbReference type="InterPro" id="IPR011050">
    <property type="entry name" value="Pectin_lyase_fold/virulence"/>
</dbReference>
<dbReference type="SMART" id="SM00710">
    <property type="entry name" value="PbH1"/>
    <property type="match status" value="14"/>
</dbReference>
<dbReference type="NCBIfam" id="TIGR03804">
    <property type="entry name" value="para_beta_helix"/>
    <property type="match status" value="3"/>
</dbReference>
<dbReference type="RefSeq" id="WP_184093288.1">
    <property type="nucleotide sequence ID" value="NZ_AP023367.1"/>
</dbReference>
<dbReference type="Proteomes" id="UP000515561">
    <property type="component" value="Chromosome"/>
</dbReference>
<evidence type="ECO:0000259" key="4">
    <source>
        <dbReference type="Pfam" id="PF05048"/>
    </source>
</evidence>
<evidence type="ECO:0000313" key="7">
    <source>
        <dbReference type="Proteomes" id="UP000515561"/>
    </source>
</evidence>
<reference evidence="6 7" key="1">
    <citation type="journal article" date="2016" name="Int. J. Syst. Evol. Microbiol.">
        <title>Descriptions of Anaerotaenia torta gen. nov., sp. nov. and Anaerocolumna cellulosilytica gen. nov., sp. nov. isolated from a methanogenic reactor of cattle waste.</title>
        <authorList>
            <person name="Uek A."/>
            <person name="Ohtaki Y."/>
            <person name="Kaku N."/>
            <person name="Ueki K."/>
        </authorList>
    </citation>
    <scope>NUCLEOTIDE SEQUENCE [LARGE SCALE GENOMIC DNA]</scope>
    <source>
        <strain evidence="6 7">SN021</strain>
    </source>
</reference>
<dbReference type="SUPFAM" id="SSF51126">
    <property type="entry name" value="Pectin lyase-like"/>
    <property type="match status" value="2"/>
</dbReference>
<keyword evidence="7" id="KW-1185">Reference proteome</keyword>
<dbReference type="PANTHER" id="PTHR22990:SF15">
    <property type="entry name" value="F-BOX ONLY PROTEIN 10"/>
    <property type="match status" value="1"/>
</dbReference>
<feature type="domain" description="Periplasmic copper-binding protein NosD beta helix" evidence="4">
    <location>
        <begin position="530"/>
        <end position="614"/>
    </location>
</feature>
<dbReference type="InterPro" id="IPR039448">
    <property type="entry name" value="Beta_helix"/>
</dbReference>
<feature type="domain" description="Right handed beta helix" evidence="5">
    <location>
        <begin position="218"/>
        <end position="328"/>
    </location>
</feature>
<evidence type="ECO:0000256" key="3">
    <source>
        <dbReference type="ARBA" id="ARBA00022786"/>
    </source>
</evidence>
<keyword evidence="2" id="KW-0677">Repeat</keyword>
<dbReference type="AlphaFoldDB" id="A0A6S6R4U7"/>
<dbReference type="InterPro" id="IPR007742">
    <property type="entry name" value="NosD_dom"/>
</dbReference>
<evidence type="ECO:0000256" key="1">
    <source>
        <dbReference type="ARBA" id="ARBA00004906"/>
    </source>
</evidence>
<protein>
    <submittedName>
        <fullName evidence="6">Uncharacterized protein</fullName>
    </submittedName>
</protein>
<dbReference type="EMBL" id="AP023367">
    <property type="protein sequence ID" value="BCJ94482.1"/>
    <property type="molecule type" value="Genomic_DNA"/>
</dbReference>
<dbReference type="PANTHER" id="PTHR22990">
    <property type="entry name" value="F-BOX ONLY PROTEIN"/>
    <property type="match status" value="1"/>
</dbReference>
<accession>A0A6S6R4U7</accession>
<dbReference type="InterPro" id="IPR012334">
    <property type="entry name" value="Pectin_lyas_fold"/>
</dbReference>